<dbReference type="OrthoDB" id="1799076at2"/>
<evidence type="ECO:0000256" key="1">
    <source>
        <dbReference type="HAMAP-Rule" id="MF_01506"/>
    </source>
</evidence>
<reference evidence="3" key="1">
    <citation type="submission" date="2016-10" db="EMBL/GenBank/DDBJ databases">
        <authorList>
            <person name="Varghese N."/>
            <person name="Submissions S."/>
        </authorList>
    </citation>
    <scope>NUCLEOTIDE SEQUENCE [LARGE SCALE GENOMIC DNA]</scope>
    <source>
        <strain evidence="3">DSM 21620</strain>
    </source>
</reference>
<dbReference type="InterPro" id="IPR017524">
    <property type="entry name" value="SASP_thioredoxin-like"/>
</dbReference>
<organism evidence="2 3">
    <name type="scientific">Terribacillus halophilus</name>
    <dbReference type="NCBI Taxonomy" id="361279"/>
    <lineage>
        <taxon>Bacteria</taxon>
        <taxon>Bacillati</taxon>
        <taxon>Bacillota</taxon>
        <taxon>Bacilli</taxon>
        <taxon>Bacillales</taxon>
        <taxon>Bacillaceae</taxon>
        <taxon>Terribacillus</taxon>
    </lineage>
</organism>
<dbReference type="NCBIfam" id="TIGR03090">
    <property type="entry name" value="SASP_tlp"/>
    <property type="match status" value="1"/>
</dbReference>
<dbReference type="EMBL" id="FMZB01000001">
    <property type="protein sequence ID" value="SDC16836.1"/>
    <property type="molecule type" value="Genomic_DNA"/>
</dbReference>
<dbReference type="GO" id="GO:0030436">
    <property type="term" value="P:asexual sporulation"/>
    <property type="evidence" value="ECO:0007669"/>
    <property type="project" value="UniProtKB-UniRule"/>
</dbReference>
<evidence type="ECO:0000313" key="2">
    <source>
        <dbReference type="EMBL" id="SDC16836.1"/>
    </source>
</evidence>
<keyword evidence="1" id="KW-0749">Sporulation</keyword>
<dbReference type="RefSeq" id="WP_093725723.1">
    <property type="nucleotide sequence ID" value="NZ_FMZB01000001.1"/>
</dbReference>
<comment type="similarity">
    <text evidence="1">Belongs to the Tlp family.</text>
</comment>
<proteinExistence type="evidence at transcript level"/>
<dbReference type="Pfam" id="PF19824">
    <property type="entry name" value="Tlp"/>
    <property type="match status" value="1"/>
</dbReference>
<evidence type="ECO:0000313" key="3">
    <source>
        <dbReference type="Proteomes" id="UP000198666"/>
    </source>
</evidence>
<protein>
    <recommendedName>
        <fullName evidence="1">Small, acid-soluble spore protein Tlp</fullName>
    </recommendedName>
</protein>
<sequence>MPKPNPDNRADNAERIEDTIQHTLQRVHQTEDFVKANSEHLTDEEISYLNEKNDRRAASVDSLRHELKEEANYQQQKDQ</sequence>
<dbReference type="HAMAP" id="MF_01506">
    <property type="entry name" value="Tlp"/>
    <property type="match status" value="1"/>
</dbReference>
<dbReference type="AlphaFoldDB" id="A0A1G6JFZ2"/>
<name>A0A1G6JFZ2_9BACI</name>
<comment type="induction">
    <text evidence="1">Expressed only in the forespore compartment of sporulating cells.</text>
</comment>
<gene>
    <name evidence="1" type="primary">tlp</name>
    <name evidence="2" type="ORF">SAMN05421663_101560</name>
</gene>
<keyword evidence="3" id="KW-1185">Reference proteome</keyword>
<dbReference type="Proteomes" id="UP000198666">
    <property type="component" value="Unassembled WGS sequence"/>
</dbReference>
<dbReference type="GO" id="GO:0030435">
    <property type="term" value="P:sporulation resulting in formation of a cellular spore"/>
    <property type="evidence" value="ECO:0007669"/>
    <property type="project" value="UniProtKB-KW"/>
</dbReference>
<comment type="subcellular location">
    <subcellularLocation>
        <location evidence="1">Spore core</location>
    </subcellularLocation>
</comment>
<accession>A0A1G6JFZ2</accession>